<organism evidence="1 2">
    <name type="scientific">Rhizophagus irregularis</name>
    <dbReference type="NCBI Taxonomy" id="588596"/>
    <lineage>
        <taxon>Eukaryota</taxon>
        <taxon>Fungi</taxon>
        <taxon>Fungi incertae sedis</taxon>
        <taxon>Mucoromycota</taxon>
        <taxon>Glomeromycotina</taxon>
        <taxon>Glomeromycetes</taxon>
        <taxon>Glomerales</taxon>
        <taxon>Glomeraceae</taxon>
        <taxon>Rhizophagus</taxon>
    </lineage>
</organism>
<dbReference type="VEuPathDB" id="FungiDB:FUN_002770"/>
<dbReference type="AlphaFoldDB" id="A0A2N1MDI5"/>
<reference evidence="1 2" key="1">
    <citation type="submission" date="2016-04" db="EMBL/GenBank/DDBJ databases">
        <title>Genome analyses suggest a sexual origin of heterokaryosis in a supposedly ancient asexual fungus.</title>
        <authorList>
            <person name="Ropars J."/>
            <person name="Sedzielewska K."/>
            <person name="Noel J."/>
            <person name="Charron P."/>
            <person name="Farinelli L."/>
            <person name="Marton T."/>
            <person name="Kruger M."/>
            <person name="Pelin A."/>
            <person name="Brachmann A."/>
            <person name="Corradi N."/>
        </authorList>
    </citation>
    <scope>NUCLEOTIDE SEQUENCE [LARGE SCALE GENOMIC DNA]</scope>
    <source>
        <strain evidence="1 2">C2</strain>
    </source>
</reference>
<dbReference type="Proteomes" id="UP000233469">
    <property type="component" value="Unassembled WGS sequence"/>
</dbReference>
<sequence>MKLVNTNDEKFFDPTPRLKSSPIPIKFISFNGFNTICIYCGEKYIETLLCHDQKYCKKCLSRYINDITDNNIYLDIHYTMELECNEHEISKTKVSQSIQEFCKNCIRILCFKHTKGSFSNEYPTNNNYTNILYNNYTIELECNEHEIRKVPQSIQECCRNCIRILCFKQIIGFFNEYPTNNNYTNILYNKVIKDEKHCQLCGKSLDERTAVIMQLRLCSDCYLISFEWIESTFAKKRIPIFYLPWWYNSIYCKNCSSKLIFTSECQKYCKNCLIFYTGCSYCLTTNIIFGLTSQSQCKKCKRISLIDNRNPDDFPFNYYIISSIYENLNLDKLANIVKTTDKYFEPSTLLYSIFKGKNSNSIRWIPYSQFTDVKEMTKGGY</sequence>
<name>A0A2N1MDI5_9GLOM</name>
<dbReference type="EMBL" id="LLXL01002915">
    <property type="protein sequence ID" value="PKK59710.1"/>
    <property type="molecule type" value="Genomic_DNA"/>
</dbReference>
<protein>
    <submittedName>
        <fullName evidence="1">Uncharacterized protein</fullName>
    </submittedName>
</protein>
<dbReference type="VEuPathDB" id="FungiDB:RhiirA1_464475"/>
<dbReference type="VEuPathDB" id="FungiDB:RhiirA1_471930"/>
<feature type="non-terminal residue" evidence="1">
    <location>
        <position position="381"/>
    </location>
</feature>
<accession>A0A2N1MDI5</accession>
<evidence type="ECO:0000313" key="2">
    <source>
        <dbReference type="Proteomes" id="UP000233469"/>
    </source>
</evidence>
<dbReference type="VEuPathDB" id="FungiDB:RhiirFUN_023767"/>
<comment type="caution">
    <text evidence="1">The sequence shown here is derived from an EMBL/GenBank/DDBJ whole genome shotgun (WGS) entry which is preliminary data.</text>
</comment>
<proteinExistence type="predicted"/>
<gene>
    <name evidence="1" type="ORF">RhiirC2_794434</name>
</gene>
<evidence type="ECO:0000313" key="1">
    <source>
        <dbReference type="EMBL" id="PKK59710.1"/>
    </source>
</evidence>
<reference evidence="1 2" key="2">
    <citation type="submission" date="2017-10" db="EMBL/GenBank/DDBJ databases">
        <title>Extensive intraspecific genome diversity in a model arbuscular mycorrhizal fungus.</title>
        <authorList>
            <person name="Chen E.C.H."/>
            <person name="Morin E."/>
            <person name="Baudet D."/>
            <person name="Noel J."/>
            <person name="Ndikumana S."/>
            <person name="Charron P."/>
            <person name="St-Onge C."/>
            <person name="Giorgi J."/>
            <person name="Grigoriev I.V."/>
            <person name="Roux C."/>
            <person name="Martin F.M."/>
            <person name="Corradi N."/>
        </authorList>
    </citation>
    <scope>NUCLEOTIDE SEQUENCE [LARGE SCALE GENOMIC DNA]</scope>
    <source>
        <strain evidence="1 2">C2</strain>
    </source>
</reference>